<comment type="caution">
    <text evidence="4">The sequence shown here is derived from an EMBL/GenBank/DDBJ whole genome shotgun (WGS) entry which is preliminary data.</text>
</comment>
<dbReference type="Gene3D" id="3.40.630.30">
    <property type="match status" value="1"/>
</dbReference>
<evidence type="ECO:0000256" key="2">
    <source>
        <dbReference type="ARBA" id="ARBA00023315"/>
    </source>
</evidence>
<feature type="domain" description="N-acetyltransferase" evidence="3">
    <location>
        <begin position="161"/>
        <end position="300"/>
    </location>
</feature>
<gene>
    <name evidence="4" type="ORF">Lfee_0178</name>
</gene>
<dbReference type="InterPro" id="IPR016181">
    <property type="entry name" value="Acyl_CoA_acyltransferase"/>
</dbReference>
<evidence type="ECO:0000313" key="4">
    <source>
        <dbReference type="EMBL" id="KTD04351.1"/>
    </source>
</evidence>
<dbReference type="PATRIC" id="fig|453.4.peg.198"/>
<dbReference type="CDD" id="cd04301">
    <property type="entry name" value="NAT_SF"/>
    <property type="match status" value="1"/>
</dbReference>
<dbReference type="Pfam" id="PF00583">
    <property type="entry name" value="Acetyltransf_1"/>
    <property type="match status" value="1"/>
</dbReference>
<accession>A0A0W0U985</accession>
<evidence type="ECO:0000256" key="1">
    <source>
        <dbReference type="ARBA" id="ARBA00022679"/>
    </source>
</evidence>
<protein>
    <submittedName>
        <fullName evidence="4">GNAT family acetyltransferase</fullName>
    </submittedName>
</protein>
<dbReference type="InterPro" id="IPR000182">
    <property type="entry name" value="GNAT_dom"/>
</dbReference>
<keyword evidence="1 4" id="KW-0808">Transferase</keyword>
<evidence type="ECO:0000259" key="3">
    <source>
        <dbReference type="PROSITE" id="PS51186"/>
    </source>
</evidence>
<dbReference type="EMBL" id="LNYB01000008">
    <property type="protein sequence ID" value="KTD04351.1"/>
    <property type="molecule type" value="Genomic_DNA"/>
</dbReference>
<keyword evidence="2" id="KW-0012">Acyltransferase</keyword>
<dbReference type="SUPFAM" id="SSF55729">
    <property type="entry name" value="Acyl-CoA N-acyltransferases (Nat)"/>
    <property type="match status" value="1"/>
</dbReference>
<proteinExistence type="predicted"/>
<dbReference type="Proteomes" id="UP000054698">
    <property type="component" value="Unassembled WGS sequence"/>
</dbReference>
<keyword evidence="5" id="KW-1185">Reference proteome</keyword>
<dbReference type="PROSITE" id="PS51186">
    <property type="entry name" value="GNAT"/>
    <property type="match status" value="1"/>
</dbReference>
<dbReference type="STRING" id="453.Lfee_0178"/>
<dbReference type="GO" id="GO:0016747">
    <property type="term" value="F:acyltransferase activity, transferring groups other than amino-acyl groups"/>
    <property type="evidence" value="ECO:0007669"/>
    <property type="project" value="InterPro"/>
</dbReference>
<name>A0A0W0U985_9GAMM</name>
<reference evidence="4 5" key="1">
    <citation type="submission" date="2015-11" db="EMBL/GenBank/DDBJ databases">
        <title>Genomic analysis of 38 Legionella species identifies large and diverse effector repertoires.</title>
        <authorList>
            <person name="Burstein D."/>
            <person name="Amaro F."/>
            <person name="Zusman T."/>
            <person name="Lifshitz Z."/>
            <person name="Cohen O."/>
            <person name="Gilbert J.A."/>
            <person name="Pupko T."/>
            <person name="Shuman H.A."/>
            <person name="Segal G."/>
        </authorList>
    </citation>
    <scope>NUCLEOTIDE SEQUENCE [LARGE SCALE GENOMIC DNA]</scope>
    <source>
        <strain evidence="4 5">WO-44C</strain>
    </source>
</reference>
<dbReference type="AlphaFoldDB" id="A0A0W0U985"/>
<organism evidence="4 5">
    <name type="scientific">Legionella feeleii</name>
    <dbReference type="NCBI Taxonomy" id="453"/>
    <lineage>
        <taxon>Bacteria</taxon>
        <taxon>Pseudomonadati</taxon>
        <taxon>Pseudomonadota</taxon>
        <taxon>Gammaproteobacteria</taxon>
        <taxon>Legionellales</taxon>
        <taxon>Legionellaceae</taxon>
        <taxon>Legionella</taxon>
    </lineage>
</organism>
<sequence length="300" mass="34083">MAERLKAHAWKVCIRQRIEGSNPSLSAKHRLPLTSFPRISFMNNELIDFFKSAEDYFFRAISKECIEFPDQAVIYLTGVEAESLNLLICKENISDSKTIFTKSAQIFISQALPWTIAMCKRSFNESLQNSIETIGFEYREKGVAMFAELQQSLKLPPAPDLLIKEADENLTDWMLPLVEAFESTYNICTQYKEAHKNALLKGAKLAHFCLYENDKPVSTLTLSKNKNLVRIDDVGTLPAHQRKGYASYLISYALEQARLSGAKFCFLEASEAGLSVYEKLGFQPLFKRQYMGEKGNKILS</sequence>
<dbReference type="InterPro" id="IPR050680">
    <property type="entry name" value="YpeA/RimI_acetyltransf"/>
</dbReference>
<evidence type="ECO:0000313" key="5">
    <source>
        <dbReference type="Proteomes" id="UP000054698"/>
    </source>
</evidence>
<dbReference type="PANTHER" id="PTHR43420">
    <property type="entry name" value="ACETYLTRANSFERASE"/>
    <property type="match status" value="1"/>
</dbReference>